<dbReference type="Proteomes" id="UP000464378">
    <property type="component" value="Chromosome"/>
</dbReference>
<accession>A0A6C2YIH4</accession>
<name>A0A6C2YIH4_9BACT</name>
<dbReference type="EMBL" id="LR586016">
    <property type="protein sequence ID" value="VIP00792.1"/>
    <property type="molecule type" value="Genomic_DNA"/>
</dbReference>
<dbReference type="EMBL" id="LR593887">
    <property type="protein sequence ID" value="VTR97002.1"/>
    <property type="molecule type" value="Genomic_DNA"/>
</dbReference>
<proteinExistence type="predicted"/>
<evidence type="ECO:0000313" key="2">
    <source>
        <dbReference type="Proteomes" id="UP000464378"/>
    </source>
</evidence>
<reference evidence="1" key="1">
    <citation type="submission" date="2019-04" db="EMBL/GenBank/DDBJ databases">
        <authorList>
            <consortium name="Science for Life Laboratories"/>
        </authorList>
    </citation>
    <scope>NUCLEOTIDE SEQUENCE</scope>
    <source>
        <strain evidence="1">MBLW1</strain>
    </source>
</reference>
<organism evidence="1">
    <name type="scientific">Tuwongella immobilis</name>
    <dbReference type="NCBI Taxonomy" id="692036"/>
    <lineage>
        <taxon>Bacteria</taxon>
        <taxon>Pseudomonadati</taxon>
        <taxon>Planctomycetota</taxon>
        <taxon>Planctomycetia</taxon>
        <taxon>Gemmatales</taxon>
        <taxon>Gemmataceae</taxon>
        <taxon>Tuwongella</taxon>
    </lineage>
</organism>
<protein>
    <submittedName>
        <fullName evidence="1">Uncharacterized protein</fullName>
    </submittedName>
</protein>
<dbReference type="AlphaFoldDB" id="A0A6C2YIH4"/>
<dbReference type="KEGG" id="tim:GMBLW1_31680"/>
<gene>
    <name evidence="1" type="ORF">GMBLW1_31680</name>
</gene>
<keyword evidence="2" id="KW-1185">Reference proteome</keyword>
<evidence type="ECO:0000313" key="1">
    <source>
        <dbReference type="EMBL" id="VIP00792.1"/>
    </source>
</evidence>
<sequence>MTQGPSMTAAGEAQKRFELNRLLAIERQKNFPHLAMLNLTNATGGALTPEMARVFLEGGMIMAHQIMTEPLRTGILLYDVPNAILRNNYVPYNPYLAAYLQGTITWLEASAHIGLDGLGTALTLAPFAKNLAQLRKMSAPAAASPYAHLRPGWTKHIDSVVDDLVASGRPKTVVLGEGGQGKIRSFVNREPSKMTEFLEMRPNSLDYTAQAKAGTLTPAMEAETLDFNLLMIERLQQRGFTFKVIGVDSSAAAKSSWLKAELEVLERLGTKWEVIPPTRVDEVLKLPKWR</sequence>
<dbReference type="InParanoid" id="A0A6C2YIH4"/>